<keyword evidence="3" id="KW-1185">Reference proteome</keyword>
<keyword evidence="1" id="KW-0732">Signal</keyword>
<evidence type="ECO:0000256" key="1">
    <source>
        <dbReference type="SAM" id="SignalP"/>
    </source>
</evidence>
<reference evidence="2 3" key="1">
    <citation type="submission" date="2020-04" db="EMBL/GenBank/DDBJ databases">
        <title>Draft genome of Pyxidicoccus fallax type strain.</title>
        <authorList>
            <person name="Whitworth D.E."/>
        </authorList>
    </citation>
    <scope>NUCLEOTIDE SEQUENCE [LARGE SCALE GENOMIC DNA]</scope>
    <source>
        <strain evidence="2 3">DSM 14698</strain>
    </source>
</reference>
<dbReference type="Proteomes" id="UP000518300">
    <property type="component" value="Unassembled WGS sequence"/>
</dbReference>
<feature type="signal peptide" evidence="1">
    <location>
        <begin position="1"/>
        <end position="24"/>
    </location>
</feature>
<dbReference type="RefSeq" id="WP_169344509.1">
    <property type="nucleotide sequence ID" value="NZ_JABBJJ010000034.1"/>
</dbReference>
<comment type="caution">
    <text evidence="2">The sequence shown here is derived from an EMBL/GenBank/DDBJ whole genome shotgun (WGS) entry which is preliminary data.</text>
</comment>
<dbReference type="EMBL" id="JABBJJ010000034">
    <property type="protein sequence ID" value="NMO15214.1"/>
    <property type="molecule type" value="Genomic_DNA"/>
</dbReference>
<accession>A0A848L9H3</accession>
<evidence type="ECO:0008006" key="4">
    <source>
        <dbReference type="Google" id="ProtNLM"/>
    </source>
</evidence>
<feature type="chain" id="PRO_5033010537" description="Lipoprotein" evidence="1">
    <location>
        <begin position="25"/>
        <end position="272"/>
    </location>
</feature>
<name>A0A848L9H3_9BACT</name>
<sequence>MNIHLTGRLLAAALLCLTAAGCQGEEPQAPTGGTLSTQEARAEQQCIEGVAGVINCATGNAVLKRTEKGFAVSGLDNVKEDGVSSQFKQPVTSWEIEAAIGGIGDKRQGLHLAARDGDQVISTLRIGLGTEKDQMVLAPEFTGTAGGSAYRMNVYNNGQLQVSTLADMDRFFRPWWWDFYWYWWPIRFGFRNHLSMGSHDPISTGACVWTMSGGYQAFSVEVDGKLISGDTLELVEEVGDGHYPYTSFSAIDVKAAAKDFTILSESIGVAKK</sequence>
<evidence type="ECO:0000313" key="3">
    <source>
        <dbReference type="Proteomes" id="UP000518300"/>
    </source>
</evidence>
<proteinExistence type="predicted"/>
<organism evidence="2 3">
    <name type="scientific">Pyxidicoccus fallax</name>
    <dbReference type="NCBI Taxonomy" id="394095"/>
    <lineage>
        <taxon>Bacteria</taxon>
        <taxon>Pseudomonadati</taxon>
        <taxon>Myxococcota</taxon>
        <taxon>Myxococcia</taxon>
        <taxon>Myxococcales</taxon>
        <taxon>Cystobacterineae</taxon>
        <taxon>Myxococcaceae</taxon>
        <taxon>Pyxidicoccus</taxon>
    </lineage>
</organism>
<gene>
    <name evidence="2" type="ORF">HG543_10145</name>
</gene>
<protein>
    <recommendedName>
        <fullName evidence="4">Lipoprotein</fullName>
    </recommendedName>
</protein>
<dbReference type="AlphaFoldDB" id="A0A848L9H3"/>
<evidence type="ECO:0000313" key="2">
    <source>
        <dbReference type="EMBL" id="NMO15214.1"/>
    </source>
</evidence>